<keyword evidence="7" id="KW-0067">ATP-binding</keyword>
<evidence type="ECO:0000256" key="5">
    <source>
        <dbReference type="ARBA" id="ARBA00022785"/>
    </source>
</evidence>
<evidence type="ECO:0000256" key="4">
    <source>
        <dbReference type="ARBA" id="ARBA00022741"/>
    </source>
</evidence>
<keyword evidence="4" id="KW-0547">Nucleotide-binding</keyword>
<keyword evidence="5" id="KW-0671">Queuosine biosynthesis</keyword>
<dbReference type="InterPro" id="IPR018317">
    <property type="entry name" value="QueC"/>
</dbReference>
<dbReference type="CDD" id="cd01995">
    <property type="entry name" value="QueC-like"/>
    <property type="match status" value="1"/>
</dbReference>
<protein>
    <recommendedName>
        <fullName evidence="9">7-cyano-7-deazaguanine synthase</fullName>
        <ecNumber evidence="9">6.3.4.20</ecNumber>
    </recommendedName>
</protein>
<evidence type="ECO:0000256" key="9">
    <source>
        <dbReference type="ARBA" id="ARBA00039149"/>
    </source>
</evidence>
<keyword evidence="6" id="KW-0862">Zinc</keyword>
<dbReference type="RefSeq" id="WP_341369569.1">
    <property type="nucleotide sequence ID" value="NZ_JBBPCO010000001.1"/>
</dbReference>
<dbReference type="Pfam" id="PF06508">
    <property type="entry name" value="QueC"/>
    <property type="match status" value="1"/>
</dbReference>
<evidence type="ECO:0000313" key="12">
    <source>
        <dbReference type="Proteomes" id="UP001446205"/>
    </source>
</evidence>
<keyword evidence="3" id="KW-0479">Metal-binding</keyword>
<comment type="similarity">
    <text evidence="8">Belongs to the QueC family.</text>
</comment>
<dbReference type="PIRSF" id="PIRSF006293">
    <property type="entry name" value="ExsB"/>
    <property type="match status" value="1"/>
</dbReference>
<evidence type="ECO:0000313" key="11">
    <source>
        <dbReference type="EMBL" id="MEK8088507.1"/>
    </source>
</evidence>
<gene>
    <name evidence="11" type="ORF">WOB96_01895</name>
</gene>
<comment type="caution">
    <text evidence="11">The sequence shown here is derived from an EMBL/GenBank/DDBJ whole genome shotgun (WGS) entry which is preliminary data.</text>
</comment>
<dbReference type="InterPro" id="IPR014729">
    <property type="entry name" value="Rossmann-like_a/b/a_fold"/>
</dbReference>
<dbReference type="EMBL" id="JBBPCO010000001">
    <property type="protein sequence ID" value="MEK8088507.1"/>
    <property type="molecule type" value="Genomic_DNA"/>
</dbReference>
<dbReference type="PANTHER" id="PTHR42914">
    <property type="entry name" value="7-CYANO-7-DEAZAGUANINE SYNTHASE"/>
    <property type="match status" value="1"/>
</dbReference>
<evidence type="ECO:0000256" key="8">
    <source>
        <dbReference type="ARBA" id="ARBA00037993"/>
    </source>
</evidence>
<dbReference type="SUPFAM" id="SSF52402">
    <property type="entry name" value="Adenine nucleotide alpha hydrolases-like"/>
    <property type="match status" value="1"/>
</dbReference>
<accession>A0ABU9D4M3</accession>
<evidence type="ECO:0000256" key="7">
    <source>
        <dbReference type="ARBA" id="ARBA00022840"/>
    </source>
</evidence>
<evidence type="ECO:0000256" key="10">
    <source>
        <dbReference type="ARBA" id="ARBA00047890"/>
    </source>
</evidence>
<dbReference type="PANTHER" id="PTHR42914:SF1">
    <property type="entry name" value="7-CYANO-7-DEAZAGUANINE SYNTHASE"/>
    <property type="match status" value="1"/>
</dbReference>
<dbReference type="GO" id="GO:0016874">
    <property type="term" value="F:ligase activity"/>
    <property type="evidence" value="ECO:0007669"/>
    <property type="project" value="UniProtKB-KW"/>
</dbReference>
<sequence>MTQMILLSGGVESATLLWMEAAKARPQPVFADYGQRAARRERQAAEAQCAALGLSLKVLDLASLGASFRAGQSKQMHVPLPHRNLVILGIALSYATQIGADSLLLALNREDTQAYPSATPAFIERFQAMANTLGGICIRTPLVNITKAEIIRQGQALGMDYSSTYSCLLGYDRHCGRCPQCLKRQAAFAEAGVPERPGFYQRSP</sequence>
<dbReference type="EC" id="6.3.4.20" evidence="9"/>
<name>A0ABU9D4M3_9PROT</name>
<reference evidence="11 12" key="1">
    <citation type="submission" date="2024-04" db="EMBL/GenBank/DDBJ databases">
        <authorList>
            <person name="Abashina T."/>
            <person name="Shaikin A."/>
        </authorList>
    </citation>
    <scope>NUCLEOTIDE SEQUENCE [LARGE SCALE GENOMIC DNA]</scope>
    <source>
        <strain evidence="11 12">AAFK</strain>
    </source>
</reference>
<comment type="pathway">
    <text evidence="1">Purine metabolism; 7-cyano-7-deazaguanine biosynthesis.</text>
</comment>
<evidence type="ECO:0000256" key="3">
    <source>
        <dbReference type="ARBA" id="ARBA00022723"/>
    </source>
</evidence>
<evidence type="ECO:0000256" key="6">
    <source>
        <dbReference type="ARBA" id="ARBA00022833"/>
    </source>
</evidence>
<proteinExistence type="inferred from homology"/>
<dbReference type="Gene3D" id="3.40.50.620">
    <property type="entry name" value="HUPs"/>
    <property type="match status" value="1"/>
</dbReference>
<organism evidence="11 12">
    <name type="scientific">Thermithiobacillus plumbiphilus</name>
    <dbReference type="NCBI Taxonomy" id="1729899"/>
    <lineage>
        <taxon>Bacteria</taxon>
        <taxon>Pseudomonadati</taxon>
        <taxon>Pseudomonadota</taxon>
        <taxon>Acidithiobacillia</taxon>
        <taxon>Acidithiobacillales</taxon>
        <taxon>Thermithiobacillaceae</taxon>
        <taxon>Thermithiobacillus</taxon>
    </lineage>
</organism>
<evidence type="ECO:0000256" key="2">
    <source>
        <dbReference type="ARBA" id="ARBA00022598"/>
    </source>
</evidence>
<keyword evidence="2 11" id="KW-0436">Ligase</keyword>
<keyword evidence="12" id="KW-1185">Reference proteome</keyword>
<comment type="catalytic activity">
    <reaction evidence="10">
        <text>7-carboxy-7-carbaguanine + NH4(+) + 2 ATP = 7-cyano-7-carbaguanine + 2 AMP + 2 diphosphate + 2 H(+)</text>
        <dbReference type="Rhea" id="RHEA:27982"/>
        <dbReference type="ChEBI" id="CHEBI:15378"/>
        <dbReference type="ChEBI" id="CHEBI:28938"/>
        <dbReference type="ChEBI" id="CHEBI:30616"/>
        <dbReference type="ChEBI" id="CHEBI:33019"/>
        <dbReference type="ChEBI" id="CHEBI:45075"/>
        <dbReference type="ChEBI" id="CHEBI:61036"/>
        <dbReference type="ChEBI" id="CHEBI:456215"/>
        <dbReference type="EC" id="6.3.4.20"/>
    </reaction>
</comment>
<dbReference type="Proteomes" id="UP001446205">
    <property type="component" value="Unassembled WGS sequence"/>
</dbReference>
<evidence type="ECO:0000256" key="1">
    <source>
        <dbReference type="ARBA" id="ARBA00005061"/>
    </source>
</evidence>